<gene>
    <name evidence="2" type="ORF">RIdsm_03665</name>
    <name evidence="1" type="ORF">XM52_22670</name>
</gene>
<keyword evidence="3" id="KW-1185">Reference proteome</keyword>
<accession>A0A0T5P435</accession>
<evidence type="ECO:0000313" key="1">
    <source>
        <dbReference type="EMBL" id="KRS15646.1"/>
    </source>
</evidence>
<dbReference type="AlphaFoldDB" id="A0A0T5P435"/>
<dbReference type="STRING" id="540747.SAMN04488031_12222"/>
<evidence type="ECO:0000313" key="3">
    <source>
        <dbReference type="Proteomes" id="UP000051401"/>
    </source>
</evidence>
<sequence length="95" mass="10666">MNFRVEASPASGDWVLFFGADSYLTYDHLGTICSLLCDPVDYADRWEAQNIARKAGAMTRLRMNRSYFGTANSDLRKSYLEHLAIEANRIVANAA</sequence>
<dbReference type="EMBL" id="CP031598">
    <property type="protein sequence ID" value="QEW27844.1"/>
    <property type="molecule type" value="Genomic_DNA"/>
</dbReference>
<dbReference type="KEGG" id="rid:RIdsm_03665"/>
<dbReference type="PATRIC" id="fig|540747.5.peg.2889"/>
<dbReference type="Proteomes" id="UP000051401">
    <property type="component" value="Unassembled WGS sequence"/>
</dbReference>
<organism evidence="1 3">
    <name type="scientific">Roseovarius indicus</name>
    <dbReference type="NCBI Taxonomy" id="540747"/>
    <lineage>
        <taxon>Bacteria</taxon>
        <taxon>Pseudomonadati</taxon>
        <taxon>Pseudomonadota</taxon>
        <taxon>Alphaproteobacteria</taxon>
        <taxon>Rhodobacterales</taxon>
        <taxon>Roseobacteraceae</taxon>
        <taxon>Roseovarius</taxon>
    </lineage>
</organism>
<protein>
    <submittedName>
        <fullName evidence="1">Uncharacterized protein</fullName>
    </submittedName>
</protein>
<reference evidence="2 4" key="2">
    <citation type="submission" date="2018-08" db="EMBL/GenBank/DDBJ databases">
        <title>Genetic Globetrotter - A new plasmid hitch-hiking vast phylogenetic and geographic distances.</title>
        <authorList>
            <person name="Vollmers J."/>
            <person name="Petersen J."/>
        </authorList>
    </citation>
    <scope>NUCLEOTIDE SEQUENCE [LARGE SCALE GENOMIC DNA]</scope>
    <source>
        <strain evidence="2 4">DSM 26383</strain>
    </source>
</reference>
<dbReference type="RefSeq" id="WP_057819875.1">
    <property type="nucleotide sequence ID" value="NZ_CP031598.1"/>
</dbReference>
<reference evidence="1 3" key="1">
    <citation type="submission" date="2015-04" db="EMBL/GenBank/DDBJ databases">
        <title>The draft genome sequence of Roseovarius indicus B108T.</title>
        <authorList>
            <person name="Li G."/>
            <person name="Lai Q."/>
            <person name="Shao Z."/>
            <person name="Yan P."/>
        </authorList>
    </citation>
    <scope>NUCLEOTIDE SEQUENCE [LARGE SCALE GENOMIC DNA]</scope>
    <source>
        <strain evidence="1 3">B108</strain>
    </source>
</reference>
<dbReference type="EMBL" id="LAXI01000020">
    <property type="protein sequence ID" value="KRS15646.1"/>
    <property type="molecule type" value="Genomic_DNA"/>
</dbReference>
<evidence type="ECO:0000313" key="4">
    <source>
        <dbReference type="Proteomes" id="UP000325785"/>
    </source>
</evidence>
<evidence type="ECO:0000313" key="2">
    <source>
        <dbReference type="EMBL" id="QEW27844.1"/>
    </source>
</evidence>
<proteinExistence type="predicted"/>
<name>A0A0T5P435_9RHOB</name>
<dbReference type="Proteomes" id="UP000325785">
    <property type="component" value="Chromosome"/>
</dbReference>